<sequence length="1058" mass="113140">MEETNRMRGAGNRMRGDGNRMRGDGNRMRGDGNRMRGDGNRIREDGNRMRGDENRMRGDGNRMRGDGNRFSPDDFYRSNIIITFLSFASILDKRQSSSGFSLAIQDLVFALQRTGDPAGLSNIVPSLERLAEIPVSCHSGNGMATSTPPEMTPMEVGLSPEEVSSSLLSASVKLEQDPSPSPPPGESRSIAAGEKAETSPSEVFPAAPGPEEASAGPTTNPPSLASMGAILEATADCINGLVQYLAKHAPNALFRKDVSLLPQSGLASKYKTSMCRDLAQGRPCPRGSACTFAHSEAELARYRGTPVGGTTPRRTRTPGAVFGTPLNRRAAFAPRTLLPLSTIPPQLLQNRQHAGLAGFPLAPGGYAFPSTPSAPSPGNFIHRPDLFSGSPHGFSPGSFWSGAGGRAPSLVTPPRTRVPVSLLSSQPSSRESAQSAPLSLSQSYPSQPSPASSSFESAVSSSTLNAVTISTQSLIRRNHVVQTQPMPSVESVQMSSHPRASPRLFRSYPSQPSPASSSFESAVSSSTLNAVTISTQSLIRRNHVVQTQPMPSRLAPHSLAALQQLKQEILEKLEEKLTTFSDPSFANEEYESHDSEGVQLAGYCSSLPLSSHTQTSSMCSAAHNLVPPKLSPVYVAKMSHAADVPSTASSSTAFMSAAHPMTSAHLRLAYCSTVDHCHSNPQTSVVAPPASVNDWLDSLLLQESPEYHPWSVSAISSNATSRSMSMDTTPPSTTSLASVDPPRPRFRETDDDDEYIPFQSPLSVSRFGPISKDIIVSNMANVRITRQMTPIQVEASSMSYSSTIASNDTIPTPKIEERPETPSNFDEGLDFSPIGYTAPPSANTTSGRLITVGHGMVDPPELHMSHLDPSGFRPSDPSPLITARDSVVLVDSEKARLNLRTRSPSGETIGAWLNSTAPNHQTARTSGSLSASHSTSSLPAEAITNSFPPAILSPCVDPCEEADGLRNDEDALEEELRMIEVGIREKRKELEWNQYRSTPNSWSVSMPASSRWSQADDLVADWGPPCSSSAPEPPASAGSANMFPGFDWSSTSHSRSNA</sequence>
<dbReference type="InterPro" id="IPR011049">
    <property type="entry name" value="Serralysin-like_metalloprot_C"/>
</dbReference>
<dbReference type="GO" id="GO:0061630">
    <property type="term" value="F:ubiquitin protein ligase activity"/>
    <property type="evidence" value="ECO:0007669"/>
    <property type="project" value="TreeGrafter"/>
</dbReference>
<feature type="region of interest" description="Disordered" evidence="1">
    <location>
        <begin position="909"/>
        <end position="935"/>
    </location>
</feature>
<feature type="compositionally biased region" description="Low complexity" evidence="1">
    <location>
        <begin position="1024"/>
        <end position="1040"/>
    </location>
</feature>
<dbReference type="PANTHER" id="PTHR13139">
    <property type="entry name" value="RING FINGER AND CCCH-TYPE ZINC FINGER DOMAIN-CONTAINING PROTEIN"/>
    <property type="match status" value="1"/>
</dbReference>
<feature type="compositionally biased region" description="Basic and acidic residues" evidence="1">
    <location>
        <begin position="14"/>
        <end position="70"/>
    </location>
</feature>
<dbReference type="InterPro" id="IPR000571">
    <property type="entry name" value="Znf_CCCH"/>
</dbReference>
<gene>
    <name evidence="2" type="ORF">CTOB1V02_LOCUS8988</name>
</gene>
<feature type="compositionally biased region" description="Low complexity" evidence="1">
    <location>
        <begin position="507"/>
        <end position="520"/>
    </location>
</feature>
<feature type="compositionally biased region" description="Low complexity" evidence="1">
    <location>
        <begin position="303"/>
        <end position="312"/>
    </location>
</feature>
<feature type="non-terminal residue" evidence="2">
    <location>
        <position position="1"/>
    </location>
</feature>
<dbReference type="SUPFAM" id="SSF90229">
    <property type="entry name" value="CCCH zinc finger"/>
    <property type="match status" value="1"/>
</dbReference>
<dbReference type="GO" id="GO:0003725">
    <property type="term" value="F:double-stranded RNA binding"/>
    <property type="evidence" value="ECO:0007669"/>
    <property type="project" value="TreeGrafter"/>
</dbReference>
<dbReference type="EMBL" id="OB663214">
    <property type="protein sequence ID" value="CAD7231134.1"/>
    <property type="molecule type" value="Genomic_DNA"/>
</dbReference>
<dbReference type="GO" id="GO:0010494">
    <property type="term" value="C:cytoplasmic stress granule"/>
    <property type="evidence" value="ECO:0007669"/>
    <property type="project" value="TreeGrafter"/>
</dbReference>
<feature type="region of interest" description="Disordered" evidence="1">
    <location>
        <begin position="1"/>
        <end position="70"/>
    </location>
</feature>
<dbReference type="AlphaFoldDB" id="A0A7R8WHU3"/>
<feature type="compositionally biased region" description="Low complexity" evidence="1">
    <location>
        <begin position="926"/>
        <end position="935"/>
    </location>
</feature>
<dbReference type="GO" id="GO:0035613">
    <property type="term" value="F:RNA stem-loop binding"/>
    <property type="evidence" value="ECO:0007669"/>
    <property type="project" value="TreeGrafter"/>
</dbReference>
<evidence type="ECO:0000256" key="1">
    <source>
        <dbReference type="SAM" id="MobiDB-lite"/>
    </source>
</evidence>
<dbReference type="Gene3D" id="4.10.1000.10">
    <property type="entry name" value="Zinc finger, CCCH-type"/>
    <property type="match status" value="1"/>
</dbReference>
<feature type="region of interest" description="Disordered" evidence="1">
    <location>
        <begin position="138"/>
        <end position="160"/>
    </location>
</feature>
<dbReference type="PROSITE" id="PS50103">
    <property type="entry name" value="ZF_C3H1"/>
    <property type="match status" value="1"/>
</dbReference>
<reference evidence="2" key="1">
    <citation type="submission" date="2020-11" db="EMBL/GenBank/DDBJ databases">
        <authorList>
            <person name="Tran Van P."/>
        </authorList>
    </citation>
    <scope>NUCLEOTIDE SEQUENCE</scope>
</reference>
<feature type="compositionally biased region" description="Low complexity" evidence="1">
    <location>
        <begin position="720"/>
        <end position="735"/>
    </location>
</feature>
<name>A0A7R8WHU3_9CRUS</name>
<dbReference type="GO" id="GO:0046872">
    <property type="term" value="F:metal ion binding"/>
    <property type="evidence" value="ECO:0007669"/>
    <property type="project" value="InterPro"/>
</dbReference>
<dbReference type="Gene3D" id="2.150.10.10">
    <property type="entry name" value="Serralysin-like metalloprotease, C-terminal"/>
    <property type="match status" value="1"/>
</dbReference>
<dbReference type="InterPro" id="IPR036855">
    <property type="entry name" value="Znf_CCCH_sf"/>
</dbReference>
<feature type="compositionally biased region" description="Low complexity" evidence="1">
    <location>
        <begin position="417"/>
        <end position="456"/>
    </location>
</feature>
<evidence type="ECO:0000313" key="2">
    <source>
        <dbReference type="EMBL" id="CAD7231134.1"/>
    </source>
</evidence>
<organism evidence="2">
    <name type="scientific">Cyprideis torosa</name>
    <dbReference type="NCBI Taxonomy" id="163714"/>
    <lineage>
        <taxon>Eukaryota</taxon>
        <taxon>Metazoa</taxon>
        <taxon>Ecdysozoa</taxon>
        <taxon>Arthropoda</taxon>
        <taxon>Crustacea</taxon>
        <taxon>Oligostraca</taxon>
        <taxon>Ostracoda</taxon>
        <taxon>Podocopa</taxon>
        <taxon>Podocopida</taxon>
        <taxon>Cytherocopina</taxon>
        <taxon>Cytheroidea</taxon>
        <taxon>Cytherideidae</taxon>
        <taxon>Cyprideis</taxon>
    </lineage>
</organism>
<feature type="region of interest" description="Disordered" evidence="1">
    <location>
        <begin position="1018"/>
        <end position="1058"/>
    </location>
</feature>
<feature type="compositionally biased region" description="Polar residues" evidence="1">
    <location>
        <begin position="485"/>
        <end position="498"/>
    </location>
</feature>
<feature type="region of interest" description="Disordered" evidence="1">
    <location>
        <begin position="405"/>
        <end position="456"/>
    </location>
</feature>
<dbReference type="SMART" id="SM00356">
    <property type="entry name" value="ZnF_C3H1"/>
    <property type="match status" value="1"/>
</dbReference>
<feature type="compositionally biased region" description="Low complexity" evidence="1">
    <location>
        <begin position="205"/>
        <end position="217"/>
    </location>
</feature>
<dbReference type="OrthoDB" id="10067217at2759"/>
<dbReference type="InterPro" id="IPR052249">
    <property type="entry name" value="Roquin_domain"/>
</dbReference>
<dbReference type="GO" id="GO:0006511">
    <property type="term" value="P:ubiquitin-dependent protein catabolic process"/>
    <property type="evidence" value="ECO:0007669"/>
    <property type="project" value="TreeGrafter"/>
</dbReference>
<dbReference type="Pfam" id="PF00642">
    <property type="entry name" value="zf-CCCH"/>
    <property type="match status" value="1"/>
</dbReference>
<proteinExistence type="predicted"/>
<feature type="compositionally biased region" description="Polar residues" evidence="1">
    <location>
        <begin position="913"/>
        <end position="925"/>
    </location>
</feature>
<dbReference type="PANTHER" id="PTHR13139:SF54">
    <property type="entry name" value="RING-TYPE E3 UBIQUITIN TRANSFERASE"/>
    <property type="match status" value="1"/>
</dbReference>
<feature type="compositionally biased region" description="Polar residues" evidence="1">
    <location>
        <begin position="1048"/>
        <end position="1058"/>
    </location>
</feature>
<feature type="region of interest" description="Disordered" evidence="1">
    <location>
        <begin position="485"/>
        <end position="520"/>
    </location>
</feature>
<protein>
    <submittedName>
        <fullName evidence="2">Uncharacterized protein</fullName>
    </submittedName>
</protein>
<feature type="region of interest" description="Disordered" evidence="1">
    <location>
        <begin position="720"/>
        <end position="757"/>
    </location>
</feature>
<accession>A0A7R8WHU3</accession>
<dbReference type="GO" id="GO:0000288">
    <property type="term" value="P:nuclear-transcribed mRNA catabolic process, deadenylation-dependent decay"/>
    <property type="evidence" value="ECO:0007669"/>
    <property type="project" value="TreeGrafter"/>
</dbReference>
<dbReference type="GO" id="GO:0003729">
    <property type="term" value="F:mRNA binding"/>
    <property type="evidence" value="ECO:0007669"/>
    <property type="project" value="TreeGrafter"/>
</dbReference>
<feature type="compositionally biased region" description="Polar residues" evidence="1">
    <location>
        <begin position="138"/>
        <end position="149"/>
    </location>
</feature>
<feature type="region of interest" description="Disordered" evidence="1">
    <location>
        <begin position="303"/>
        <end position="323"/>
    </location>
</feature>
<feature type="region of interest" description="Disordered" evidence="1">
    <location>
        <begin position="173"/>
        <end position="221"/>
    </location>
</feature>
<dbReference type="GO" id="GO:0000209">
    <property type="term" value="P:protein polyubiquitination"/>
    <property type="evidence" value="ECO:0007669"/>
    <property type="project" value="TreeGrafter"/>
</dbReference>